<dbReference type="Proteomes" id="UP000588051">
    <property type="component" value="Unassembled WGS sequence"/>
</dbReference>
<keyword evidence="2" id="KW-0032">Aminotransferase</keyword>
<dbReference type="Pfam" id="PF00425">
    <property type="entry name" value="Chorismate_bind"/>
    <property type="match status" value="1"/>
</dbReference>
<proteinExistence type="predicted"/>
<dbReference type="GO" id="GO:0009396">
    <property type="term" value="P:folic acid-containing compound biosynthetic process"/>
    <property type="evidence" value="ECO:0007669"/>
    <property type="project" value="InterPro"/>
</dbReference>
<dbReference type="GO" id="GO:0046820">
    <property type="term" value="F:4-amino-4-deoxychorismate synthase activity"/>
    <property type="evidence" value="ECO:0007669"/>
    <property type="project" value="UniProtKB-EC"/>
</dbReference>
<dbReference type="NCBIfam" id="TIGR00553">
    <property type="entry name" value="pabB"/>
    <property type="match status" value="1"/>
</dbReference>
<dbReference type="InterPro" id="IPR043132">
    <property type="entry name" value="BCAT-like_C"/>
</dbReference>
<reference evidence="2 3" key="1">
    <citation type="submission" date="2020-06" db="EMBL/GenBank/DDBJ databases">
        <authorList>
            <person name="Qiu C."/>
            <person name="Liu Z."/>
        </authorList>
    </citation>
    <scope>NUCLEOTIDE SEQUENCE [LARGE SCALE GENOMIC DNA]</scope>
    <source>
        <strain evidence="2 3">EM 1</strain>
    </source>
</reference>
<dbReference type="InterPro" id="IPR005801">
    <property type="entry name" value="ADC_synthase"/>
</dbReference>
<dbReference type="Gene3D" id="3.60.120.10">
    <property type="entry name" value="Anthranilate synthase"/>
    <property type="match status" value="1"/>
</dbReference>
<dbReference type="Pfam" id="PF01063">
    <property type="entry name" value="Aminotran_4"/>
    <property type="match status" value="1"/>
</dbReference>
<feature type="domain" description="Chorismate-utilising enzyme C-terminal" evidence="1">
    <location>
        <begin position="135"/>
        <end position="405"/>
    </location>
</feature>
<dbReference type="InterPro" id="IPR015890">
    <property type="entry name" value="Chorismate_C"/>
</dbReference>
<sequence length="626" mass="68002">MAAVSLSLTEIWHSGQAFALLDDAHAATAQSRLYLDLQEIRVCRSAAEWSDWMAGLERAVQDGLYALILLSYESGAQSQGIAVEAGTAVSRVALFRSCHHLTATEVAALLAGADSHATGELPPAGVAGLRSSVDAQQFHSAIARIQSYITAGDTYQVNYTYRLHFDAYGDPVALYRRLRARQPVPYGALICLDSNEAVLSMSPELFIRHHAGQLQARPMKGTAAASGDAGRDRETARQLAADPKNRAENLMIVDLLRNDLGRIAETGSVQVPQLFEVSRFSSVLQMTSTIHARLRSGLGLGEILTALFPCGSITGAPKRRTMEIIHEVESSPRGLYTGAIGWFDPPQQVDVPGDFCLSVPIRTLQLQRAFSSAPALPFWQGVMGVGAGIVYDSVAADELAECRLKAGFLTGLAAGFELFETMYATREQGCRHWSRHLQRLRASALYFGFCWDEAALHDEVQRACNGLPAATPCRLRLALQPSGSVQISSAVLSPLAGLPSVVLAPETTCSTDLFLQHKTSIRQRYDAAWKAAEVQGAFDMLFFNEQGHLTEGGRSNVLIRRHGRWLTPPLTDGVLPGVMRSVLLDDAGWQVQEQSLTRADLLQAEQIMLCNALRGAFSVRLLPHAA</sequence>
<keyword evidence="2" id="KW-0808">Transferase</keyword>
<dbReference type="Gene3D" id="3.20.10.10">
    <property type="entry name" value="D-amino Acid Aminotransferase, subunit A, domain 2"/>
    <property type="match status" value="1"/>
</dbReference>
<dbReference type="InterPro" id="IPR005802">
    <property type="entry name" value="ADC_synth_comp_1"/>
</dbReference>
<name>A0A850Q875_9BURK</name>
<dbReference type="PANTHER" id="PTHR11236:SF50">
    <property type="entry name" value="AMINODEOXYCHORISMATE SYNTHASE COMPONENT 1"/>
    <property type="match status" value="1"/>
</dbReference>
<evidence type="ECO:0000259" key="1">
    <source>
        <dbReference type="Pfam" id="PF00425"/>
    </source>
</evidence>
<keyword evidence="3" id="KW-1185">Reference proteome</keyword>
<dbReference type="EC" id="2.6.1.85" evidence="2"/>
<dbReference type="SUPFAM" id="SSF56322">
    <property type="entry name" value="ADC synthase"/>
    <property type="match status" value="1"/>
</dbReference>
<comment type="caution">
    <text evidence="2">The sequence shown here is derived from an EMBL/GenBank/DDBJ whole genome shotgun (WGS) entry which is preliminary data.</text>
</comment>
<dbReference type="PANTHER" id="PTHR11236">
    <property type="entry name" value="AMINOBENZOATE/ANTHRANILATE SYNTHASE"/>
    <property type="match status" value="1"/>
</dbReference>
<protein>
    <submittedName>
        <fullName evidence="2">Aminodeoxychorismate synthase component I</fullName>
        <ecNumber evidence="2">2.6.1.85</ecNumber>
    </submittedName>
</protein>
<dbReference type="GO" id="GO:0000162">
    <property type="term" value="P:L-tryptophan biosynthetic process"/>
    <property type="evidence" value="ECO:0007669"/>
    <property type="project" value="TreeGrafter"/>
</dbReference>
<dbReference type="InterPro" id="IPR043131">
    <property type="entry name" value="BCAT-like_N"/>
</dbReference>
<gene>
    <name evidence="2" type="primary">pabB</name>
    <name evidence="2" type="ORF">HV832_01175</name>
</gene>
<evidence type="ECO:0000313" key="3">
    <source>
        <dbReference type="Proteomes" id="UP000588051"/>
    </source>
</evidence>
<dbReference type="PRINTS" id="PR00095">
    <property type="entry name" value="ANTSNTHASEI"/>
</dbReference>
<organism evidence="2 3">
    <name type="scientific">Undibacterium oligocarboniphilum</name>
    <dbReference type="NCBI Taxonomy" id="666702"/>
    <lineage>
        <taxon>Bacteria</taxon>
        <taxon>Pseudomonadati</taxon>
        <taxon>Pseudomonadota</taxon>
        <taxon>Betaproteobacteria</taxon>
        <taxon>Burkholderiales</taxon>
        <taxon>Oxalobacteraceae</taxon>
        <taxon>Undibacterium</taxon>
    </lineage>
</organism>
<dbReference type="InterPro" id="IPR001544">
    <property type="entry name" value="Aminotrans_IV"/>
</dbReference>
<dbReference type="InterPro" id="IPR019999">
    <property type="entry name" value="Anth_synth_I-like"/>
</dbReference>
<dbReference type="EMBL" id="JABXYJ010000001">
    <property type="protein sequence ID" value="NVO76442.1"/>
    <property type="molecule type" value="Genomic_DNA"/>
</dbReference>
<dbReference type="InterPro" id="IPR036038">
    <property type="entry name" value="Aminotransferase-like"/>
</dbReference>
<dbReference type="AlphaFoldDB" id="A0A850Q875"/>
<dbReference type="SUPFAM" id="SSF56752">
    <property type="entry name" value="D-aminoacid aminotransferase-like PLP-dependent enzymes"/>
    <property type="match status" value="1"/>
</dbReference>
<accession>A0A850Q875</accession>
<dbReference type="Gene3D" id="3.30.470.10">
    <property type="match status" value="1"/>
</dbReference>
<evidence type="ECO:0000313" key="2">
    <source>
        <dbReference type="EMBL" id="NVO76442.1"/>
    </source>
</evidence>